<dbReference type="Pfam" id="PF00091">
    <property type="entry name" value="Tubulin"/>
    <property type="match status" value="1"/>
</dbReference>
<dbReference type="InterPro" id="IPR020805">
    <property type="entry name" value="Cell_div_FtsZ_CS"/>
</dbReference>
<dbReference type="SUPFAM" id="SSF52490">
    <property type="entry name" value="Tubulin nucleotide-binding domain-like"/>
    <property type="match status" value="1"/>
</dbReference>
<dbReference type="Gene3D" id="3.40.50.1440">
    <property type="entry name" value="Tubulin/FtsZ, GTPase domain"/>
    <property type="match status" value="1"/>
</dbReference>
<reference evidence="5 6" key="1">
    <citation type="submission" date="2019-03" db="EMBL/GenBank/DDBJ databases">
        <authorList>
            <consortium name="Pathogen Informatics"/>
        </authorList>
    </citation>
    <scope>NUCLEOTIDE SEQUENCE [LARGE SCALE GENOMIC DNA]</scope>
    <source>
        <strain evidence="5 6">NCTC12998</strain>
    </source>
</reference>
<dbReference type="PANTHER" id="PTHR30314:SF3">
    <property type="entry name" value="MITOCHONDRIAL DIVISION PROTEIN FSZA"/>
    <property type="match status" value="1"/>
</dbReference>
<dbReference type="AlphaFoldDB" id="A0A485B360"/>
<name>A0A485B360_RAOPL</name>
<dbReference type="GO" id="GO:0032153">
    <property type="term" value="C:cell division site"/>
    <property type="evidence" value="ECO:0007669"/>
    <property type="project" value="TreeGrafter"/>
</dbReference>
<dbReference type="Proteomes" id="UP000345637">
    <property type="component" value="Unassembled WGS sequence"/>
</dbReference>
<dbReference type="GO" id="GO:0005737">
    <property type="term" value="C:cytoplasm"/>
    <property type="evidence" value="ECO:0007669"/>
    <property type="project" value="UniProtKB-SubCell"/>
</dbReference>
<comment type="subcellular location">
    <subcellularLocation>
        <location evidence="3">Cytoplasm</location>
    </subcellularLocation>
</comment>
<evidence type="ECO:0000256" key="1">
    <source>
        <dbReference type="ARBA" id="ARBA00022741"/>
    </source>
</evidence>
<gene>
    <name evidence="5" type="primary">ftsZ_1</name>
    <name evidence="5" type="ORF">NCTC12998_03122</name>
</gene>
<evidence type="ECO:0000259" key="4">
    <source>
        <dbReference type="SMART" id="SM00864"/>
    </source>
</evidence>
<evidence type="ECO:0000313" key="6">
    <source>
        <dbReference type="Proteomes" id="UP000345637"/>
    </source>
</evidence>
<dbReference type="PROSITE" id="PS01134">
    <property type="entry name" value="FTSZ_1"/>
    <property type="match status" value="1"/>
</dbReference>
<keyword evidence="3" id="KW-0131">Cell cycle</keyword>
<keyword evidence="1 3" id="KW-0547">Nucleotide-binding</keyword>
<dbReference type="PROSITE" id="PS01135">
    <property type="entry name" value="FTSZ_2"/>
    <property type="match status" value="1"/>
</dbReference>
<dbReference type="PANTHER" id="PTHR30314">
    <property type="entry name" value="CELL DIVISION PROTEIN FTSZ-RELATED"/>
    <property type="match status" value="1"/>
</dbReference>
<dbReference type="SMART" id="SM00864">
    <property type="entry name" value="Tubulin"/>
    <property type="match status" value="1"/>
</dbReference>
<accession>A0A485B360</accession>
<dbReference type="InterPro" id="IPR003008">
    <property type="entry name" value="Tubulin_FtsZ_GTPase"/>
</dbReference>
<organism evidence="5 6">
    <name type="scientific">Raoultella planticola</name>
    <name type="common">Klebsiella planticola</name>
    <dbReference type="NCBI Taxonomy" id="575"/>
    <lineage>
        <taxon>Bacteria</taxon>
        <taxon>Pseudomonadati</taxon>
        <taxon>Pseudomonadota</taxon>
        <taxon>Gammaproteobacteria</taxon>
        <taxon>Enterobacterales</taxon>
        <taxon>Enterobacteriaceae</taxon>
        <taxon>Klebsiella/Raoultella group</taxon>
        <taxon>Raoultella</taxon>
    </lineage>
</organism>
<feature type="domain" description="Tubulin/FtsZ GTPase" evidence="4">
    <location>
        <begin position="12"/>
        <end position="155"/>
    </location>
</feature>
<evidence type="ECO:0000313" key="5">
    <source>
        <dbReference type="EMBL" id="VFS66733.1"/>
    </source>
</evidence>
<dbReference type="EMBL" id="CAADJE010000023">
    <property type="protein sequence ID" value="VFS66733.1"/>
    <property type="molecule type" value="Genomic_DNA"/>
</dbReference>
<evidence type="ECO:0000256" key="3">
    <source>
        <dbReference type="RuleBase" id="RU000631"/>
    </source>
</evidence>
<sequence>MFEPMELTNDAVIKVIGVGGGGGNAVEHMVRERIEGVEFFAVNTDAQALRKTAVGQTIQIGSGITKGLGAGANPEVGRNAADEDREALRAALDGADMVFIAAGMGGGTGTGAAPVVAEVAKDLGILTVAVVTKRLILKAKSAWRSPSRGSLSCPSMWIR</sequence>
<dbReference type="PRINTS" id="PR00423">
    <property type="entry name" value="CELLDVISFTSZ"/>
</dbReference>
<keyword evidence="3" id="KW-0717">Septation</keyword>
<dbReference type="GO" id="GO:0005525">
    <property type="term" value="F:GTP binding"/>
    <property type="evidence" value="ECO:0007669"/>
    <property type="project" value="UniProtKB-KW"/>
</dbReference>
<comment type="function">
    <text evidence="3">Essential cell division protein that forms a contractile ring structure (Z ring) at the future cell division site. The regulation of the ring assembly controls the timing and the location of cell division. One of the functions of the FtsZ ring is to recruit other cell division proteins to the septum to produce a new cell wall between the dividing cells. Binds GTP and shows GTPase activity.</text>
</comment>
<evidence type="ECO:0000256" key="2">
    <source>
        <dbReference type="ARBA" id="ARBA00023134"/>
    </source>
</evidence>
<dbReference type="GO" id="GO:0003924">
    <property type="term" value="F:GTPase activity"/>
    <property type="evidence" value="ECO:0007669"/>
    <property type="project" value="InterPro"/>
</dbReference>
<comment type="subunit">
    <text evidence="3">Homodimer. Polymerizes to form a dynamic ring structure in a strictly GTP-dependent manner.</text>
</comment>
<protein>
    <recommendedName>
        <fullName evidence="3">Cell division protein FtsZ</fullName>
    </recommendedName>
</protein>
<dbReference type="InterPro" id="IPR045061">
    <property type="entry name" value="FtsZ/CetZ"/>
</dbReference>
<keyword evidence="2 3" id="KW-0342">GTP-binding</keyword>
<keyword evidence="3 5" id="KW-0132">Cell division</keyword>
<proteinExistence type="inferred from homology"/>
<comment type="similarity">
    <text evidence="3">Belongs to the FtsZ family.</text>
</comment>
<dbReference type="InterPro" id="IPR036525">
    <property type="entry name" value="Tubulin/FtsZ_GTPase_sf"/>
</dbReference>
<dbReference type="GO" id="GO:0000917">
    <property type="term" value="P:division septum assembly"/>
    <property type="evidence" value="ECO:0007669"/>
    <property type="project" value="UniProtKB-KW"/>
</dbReference>